<dbReference type="Proteomes" id="UP000501802">
    <property type="component" value="Chromosome"/>
</dbReference>
<dbReference type="SUPFAM" id="SSF49464">
    <property type="entry name" value="Carboxypeptidase regulatory domain-like"/>
    <property type="match status" value="1"/>
</dbReference>
<dbReference type="RefSeq" id="WP_167217481.1">
    <property type="nucleotide sequence ID" value="NZ_CP050063.1"/>
</dbReference>
<feature type="chain" id="PRO_5026063096" evidence="11">
    <location>
        <begin position="22"/>
        <end position="1065"/>
    </location>
</feature>
<evidence type="ECO:0000256" key="2">
    <source>
        <dbReference type="ARBA" id="ARBA00022448"/>
    </source>
</evidence>
<feature type="domain" description="TonB-dependent receptor plug" evidence="13">
    <location>
        <begin position="115"/>
        <end position="233"/>
    </location>
</feature>
<evidence type="ECO:0000256" key="6">
    <source>
        <dbReference type="ARBA" id="ARBA00023136"/>
    </source>
</evidence>
<dbReference type="PROSITE" id="PS52016">
    <property type="entry name" value="TONB_DEPENDENT_REC_3"/>
    <property type="match status" value="1"/>
</dbReference>
<reference evidence="14 15" key="1">
    <citation type="submission" date="2020-03" db="EMBL/GenBank/DDBJ databases">
        <authorList>
            <person name="Kim M.K."/>
        </authorList>
    </citation>
    <scope>NUCLEOTIDE SEQUENCE [LARGE SCALE GENOMIC DNA]</scope>
    <source>
        <strain evidence="14 15">BT328</strain>
    </source>
</reference>
<dbReference type="InterPro" id="IPR036942">
    <property type="entry name" value="Beta-barrel_TonB_sf"/>
</dbReference>
<dbReference type="Pfam" id="PF00593">
    <property type="entry name" value="TonB_dep_Rec_b-barrel"/>
    <property type="match status" value="1"/>
</dbReference>
<keyword evidence="5 9" id="KW-0798">TonB box</keyword>
<evidence type="ECO:0000256" key="7">
    <source>
        <dbReference type="ARBA" id="ARBA00023237"/>
    </source>
</evidence>
<evidence type="ECO:0000313" key="15">
    <source>
        <dbReference type="Proteomes" id="UP000501802"/>
    </source>
</evidence>
<evidence type="ECO:0000256" key="11">
    <source>
        <dbReference type="SAM" id="SignalP"/>
    </source>
</evidence>
<evidence type="ECO:0000259" key="12">
    <source>
        <dbReference type="Pfam" id="PF00593"/>
    </source>
</evidence>
<evidence type="ECO:0000256" key="1">
    <source>
        <dbReference type="ARBA" id="ARBA00004571"/>
    </source>
</evidence>
<sequence length="1065" mass="115074">MSKILLGSWLLSLLFCLPALAQDVTVSGRVTSSDDGSPLPGVTVQIKGATRGTNTDAQGNYRLTSPANGQLVFSFIGYTTQEVPINNRSTINVALAGDSQQLSEVVVIGYGTQSRQDATGSIGSVKGSAIAQMPIQSFESGLAGRTPGVQITVPNGVLNNPPVFRIRGTNSISLSSYPLIVVDGVPTFTGDQGSTNAPSNPLASINPNDIESMDVAKDAAATAIYGSRAANGVVFITTKRGKSGKVKVNYDGWVGFSDTYRLPEMLNASQYINYKSAAVANNPTASTVKFTQTNDANGNPIDTKWYDYIYRKAVSHSHNLNISGGSENTNYYFSAGYTAQQGIIRKNDFNRMNVLFNVDSKLSKFFTIGGKIAYSNERNLSAGSSGSLNGESFNTSGLGRVGLVLPPILSPYNNDGSYNLNGSAIGFANNIAGTSVSYPNPAPMIDLNRSNTENDHIQSNAYLQFKPLDWITLRSSYGIDYLLVDNDLYQSPITSDGYASNGNATANFRKLKTWLWTNTAQFDRSFAGSHNFSLLLGQEQQRTTQTGYGLNRINISDPNYTVIQAGWATSNASSALYTENYLLSVFGRLNYNFKEKYFLSGNLRQDEYSALGVKKGTFYGLSAGWEISQEGFWKSAHLDNVFSNFKIRGSYGKVGNIGGINDYSPYSLYASGLYGGVPTLYFQSVGNTNLKWETSTKTDVGFTFGLLNNRITGELAYYKNDIDNLILNVAQAPSTGIPGPLGPVTSVVYPPQNVGAMYNKGLEVSLNARVINTKAFQWSSNFNITFNKNEVTALAPGLNVIQTSTGSLETVNQTAPGYSLGQLWVVRTGGVDPATGKRIFINSAGQNVYYQYYAPTGQFNYSTTPDGKTRYVSPTGGSSITQAADGVMYANVNPKVYGGWDNNFKYKNFDLGVLLTYQLGFYVYYGTNAGLHDQRFWNNATDVLTDAWQKEGDTGKKYAKPVFNDNTSNGSAFPMDINVFKGDFLKVRSLTLGYTLPAALLSKAKITNLRFYVSGQNLGVLTKYPGPDPEVSSNGSGIGGNSSQGVDRNTVGNARTITIGLRAGF</sequence>
<dbReference type="KEGG" id="spib:G8759_32540"/>
<evidence type="ECO:0000256" key="5">
    <source>
        <dbReference type="ARBA" id="ARBA00023077"/>
    </source>
</evidence>
<keyword evidence="14" id="KW-0675">Receptor</keyword>
<protein>
    <submittedName>
        <fullName evidence="14">TonB-dependent receptor</fullName>
    </submittedName>
</protein>
<evidence type="ECO:0000313" key="14">
    <source>
        <dbReference type="EMBL" id="QIP17029.1"/>
    </source>
</evidence>
<keyword evidence="2 8" id="KW-0813">Transport</keyword>
<keyword evidence="3 8" id="KW-1134">Transmembrane beta strand</keyword>
<dbReference type="EMBL" id="CP050063">
    <property type="protein sequence ID" value="QIP17029.1"/>
    <property type="molecule type" value="Genomic_DNA"/>
</dbReference>
<keyword evidence="7 8" id="KW-0998">Cell outer membrane</keyword>
<feature type="domain" description="TonB-dependent receptor-like beta-barrel" evidence="12">
    <location>
        <begin position="412"/>
        <end position="808"/>
    </location>
</feature>
<evidence type="ECO:0000256" key="9">
    <source>
        <dbReference type="RuleBase" id="RU003357"/>
    </source>
</evidence>
<dbReference type="Pfam" id="PF13715">
    <property type="entry name" value="CarbopepD_reg_2"/>
    <property type="match status" value="1"/>
</dbReference>
<evidence type="ECO:0000256" key="4">
    <source>
        <dbReference type="ARBA" id="ARBA00022692"/>
    </source>
</evidence>
<dbReference type="InterPro" id="IPR000531">
    <property type="entry name" value="Beta-barrel_TonB"/>
</dbReference>
<dbReference type="Gene3D" id="2.170.130.10">
    <property type="entry name" value="TonB-dependent receptor, plug domain"/>
    <property type="match status" value="1"/>
</dbReference>
<organism evidence="14 15">
    <name type="scientific">Spirosoma aureum</name>
    <dbReference type="NCBI Taxonomy" id="2692134"/>
    <lineage>
        <taxon>Bacteria</taxon>
        <taxon>Pseudomonadati</taxon>
        <taxon>Bacteroidota</taxon>
        <taxon>Cytophagia</taxon>
        <taxon>Cytophagales</taxon>
        <taxon>Cytophagaceae</taxon>
        <taxon>Spirosoma</taxon>
    </lineage>
</organism>
<feature type="region of interest" description="Disordered" evidence="10">
    <location>
        <begin position="1029"/>
        <end position="1049"/>
    </location>
</feature>
<dbReference type="InterPro" id="IPR012910">
    <property type="entry name" value="Plug_dom"/>
</dbReference>
<dbReference type="Pfam" id="PF07715">
    <property type="entry name" value="Plug"/>
    <property type="match status" value="1"/>
</dbReference>
<dbReference type="InterPro" id="IPR023996">
    <property type="entry name" value="TonB-dep_OMP_SusC/RagA"/>
</dbReference>
<dbReference type="InterPro" id="IPR008969">
    <property type="entry name" value="CarboxyPept-like_regulatory"/>
</dbReference>
<dbReference type="GO" id="GO:0009279">
    <property type="term" value="C:cell outer membrane"/>
    <property type="evidence" value="ECO:0007669"/>
    <property type="project" value="UniProtKB-SubCell"/>
</dbReference>
<comment type="similarity">
    <text evidence="8 9">Belongs to the TonB-dependent receptor family.</text>
</comment>
<evidence type="ECO:0000256" key="10">
    <source>
        <dbReference type="SAM" id="MobiDB-lite"/>
    </source>
</evidence>
<keyword evidence="6 8" id="KW-0472">Membrane</keyword>
<accession>A0A6G9AXH2</accession>
<comment type="subcellular location">
    <subcellularLocation>
        <location evidence="1 8">Cell outer membrane</location>
        <topology evidence="1 8">Multi-pass membrane protein</topology>
    </subcellularLocation>
</comment>
<dbReference type="Gene3D" id="2.40.170.20">
    <property type="entry name" value="TonB-dependent receptor, beta-barrel domain"/>
    <property type="match status" value="1"/>
</dbReference>
<dbReference type="AlphaFoldDB" id="A0A6G9AXH2"/>
<feature type="signal peptide" evidence="11">
    <location>
        <begin position="1"/>
        <end position="21"/>
    </location>
</feature>
<name>A0A6G9AXH2_9BACT</name>
<dbReference type="SUPFAM" id="SSF56935">
    <property type="entry name" value="Porins"/>
    <property type="match status" value="1"/>
</dbReference>
<gene>
    <name evidence="14" type="ORF">G8759_32540</name>
</gene>
<keyword evidence="4 8" id="KW-0812">Transmembrane</keyword>
<dbReference type="NCBIfam" id="TIGR04056">
    <property type="entry name" value="OMP_RagA_SusC"/>
    <property type="match status" value="1"/>
</dbReference>
<dbReference type="NCBIfam" id="TIGR04057">
    <property type="entry name" value="SusC_RagA_signa"/>
    <property type="match status" value="1"/>
</dbReference>
<evidence type="ECO:0000259" key="13">
    <source>
        <dbReference type="Pfam" id="PF07715"/>
    </source>
</evidence>
<dbReference type="InterPro" id="IPR037066">
    <property type="entry name" value="Plug_dom_sf"/>
</dbReference>
<keyword evidence="11" id="KW-0732">Signal</keyword>
<keyword evidence="15" id="KW-1185">Reference proteome</keyword>
<proteinExistence type="inferred from homology"/>
<dbReference type="Gene3D" id="2.60.40.1120">
    <property type="entry name" value="Carboxypeptidase-like, regulatory domain"/>
    <property type="match status" value="1"/>
</dbReference>
<evidence type="ECO:0000256" key="3">
    <source>
        <dbReference type="ARBA" id="ARBA00022452"/>
    </source>
</evidence>
<dbReference type="InterPro" id="IPR023997">
    <property type="entry name" value="TonB-dep_OMP_SusC/RagA_CS"/>
</dbReference>
<evidence type="ECO:0000256" key="8">
    <source>
        <dbReference type="PROSITE-ProRule" id="PRU01360"/>
    </source>
</evidence>
<dbReference type="InterPro" id="IPR039426">
    <property type="entry name" value="TonB-dep_rcpt-like"/>
</dbReference>